<evidence type="ECO:0000256" key="1">
    <source>
        <dbReference type="ARBA" id="ARBA00005254"/>
    </source>
</evidence>
<organism evidence="4 5">
    <name type="scientific">Dentiscutata erythropus</name>
    <dbReference type="NCBI Taxonomy" id="1348616"/>
    <lineage>
        <taxon>Eukaryota</taxon>
        <taxon>Fungi</taxon>
        <taxon>Fungi incertae sedis</taxon>
        <taxon>Mucoromycota</taxon>
        <taxon>Glomeromycotina</taxon>
        <taxon>Glomeromycetes</taxon>
        <taxon>Diversisporales</taxon>
        <taxon>Gigasporaceae</taxon>
        <taxon>Dentiscutata</taxon>
    </lineage>
</organism>
<dbReference type="PROSITE" id="PS00166">
    <property type="entry name" value="ENOYL_COA_HYDRATASE"/>
    <property type="match status" value="1"/>
</dbReference>
<evidence type="ECO:0000313" key="4">
    <source>
        <dbReference type="EMBL" id="CAG8488653.1"/>
    </source>
</evidence>
<dbReference type="SUPFAM" id="SSF52096">
    <property type="entry name" value="ClpP/crotonase"/>
    <property type="match status" value="1"/>
</dbReference>
<dbReference type="GO" id="GO:0005739">
    <property type="term" value="C:mitochondrion"/>
    <property type="evidence" value="ECO:0007669"/>
    <property type="project" value="TreeGrafter"/>
</dbReference>
<dbReference type="OrthoDB" id="410701at2759"/>
<dbReference type="FunFam" id="3.90.226.10:FF:000009">
    <property type="entry name" value="Carnitinyl-CoA dehydratase"/>
    <property type="match status" value="1"/>
</dbReference>
<reference evidence="4" key="1">
    <citation type="submission" date="2021-06" db="EMBL/GenBank/DDBJ databases">
        <authorList>
            <person name="Kallberg Y."/>
            <person name="Tangrot J."/>
            <person name="Rosling A."/>
        </authorList>
    </citation>
    <scope>NUCLEOTIDE SEQUENCE</scope>
    <source>
        <strain evidence="4">MA453B</strain>
    </source>
</reference>
<dbReference type="EMBL" id="CAJVPY010000716">
    <property type="protein sequence ID" value="CAG8488653.1"/>
    <property type="molecule type" value="Genomic_DNA"/>
</dbReference>
<evidence type="ECO:0000256" key="3">
    <source>
        <dbReference type="RuleBase" id="RU003707"/>
    </source>
</evidence>
<gene>
    <name evidence="4" type="ORF">DERYTH_LOCUS2298</name>
</gene>
<proteinExistence type="inferred from homology"/>
<dbReference type="PANTHER" id="PTHR11941:SF171">
    <property type="entry name" value="SD19268P"/>
    <property type="match status" value="1"/>
</dbReference>
<comment type="similarity">
    <text evidence="1 3">Belongs to the enoyl-CoA hydratase/isomerase family.</text>
</comment>
<dbReference type="GO" id="GO:0006635">
    <property type="term" value="P:fatty acid beta-oxidation"/>
    <property type="evidence" value="ECO:0007669"/>
    <property type="project" value="TreeGrafter"/>
</dbReference>
<evidence type="ECO:0000313" key="5">
    <source>
        <dbReference type="Proteomes" id="UP000789405"/>
    </source>
</evidence>
<keyword evidence="2" id="KW-0456">Lyase</keyword>
<dbReference type="InterPro" id="IPR014748">
    <property type="entry name" value="Enoyl-CoA_hydra_C"/>
</dbReference>
<sequence length="327" mass="36176">MLEEDKECFIENLEDEDKGISIINLNRPSTKNAISHKFLMEFYDAIGKIRNESSSRVVLLRSLVNNAFCSGADLKERAGMSPSDVTKFIHNLRRTFRELETLPIPTIAVIDGVALGGGLELALCCDLRVSGENAKLGLPETKLAIIPGAGGTQRLARVIGIAKAKELIYTGRMLSPKDALDLGIVNYCAQEGSSYPIALKLAREILPSGPIALRMAKLAIDRGSQLDLDSALEFENACYEQVIPTEDRIEVFEIQILRVTNNNIKLLTTCSKPVIFESHKGTNNFRTICEEPILNYLEFAKALKTLKIRFTLLANSNQQIVKRVVVV</sequence>
<name>A0A9N8WLA1_9GLOM</name>
<evidence type="ECO:0000256" key="2">
    <source>
        <dbReference type="ARBA" id="ARBA00023239"/>
    </source>
</evidence>
<dbReference type="InterPro" id="IPR018376">
    <property type="entry name" value="Enoyl-CoA_hyd/isom_CS"/>
</dbReference>
<dbReference type="Gene3D" id="1.10.12.10">
    <property type="entry name" value="Lyase 2-enoyl-coa Hydratase, Chain A, domain 2"/>
    <property type="match status" value="1"/>
</dbReference>
<dbReference type="CDD" id="cd06558">
    <property type="entry name" value="crotonase-like"/>
    <property type="match status" value="1"/>
</dbReference>
<dbReference type="InterPro" id="IPR001753">
    <property type="entry name" value="Enoyl-CoA_hydra/iso"/>
</dbReference>
<dbReference type="PANTHER" id="PTHR11941">
    <property type="entry name" value="ENOYL-COA HYDRATASE-RELATED"/>
    <property type="match status" value="1"/>
</dbReference>
<dbReference type="Gene3D" id="3.90.226.10">
    <property type="entry name" value="2-enoyl-CoA Hydratase, Chain A, domain 1"/>
    <property type="match status" value="1"/>
</dbReference>
<dbReference type="GO" id="GO:0016836">
    <property type="term" value="F:hydro-lyase activity"/>
    <property type="evidence" value="ECO:0007669"/>
    <property type="project" value="UniProtKB-ARBA"/>
</dbReference>
<dbReference type="Proteomes" id="UP000789405">
    <property type="component" value="Unassembled WGS sequence"/>
</dbReference>
<comment type="caution">
    <text evidence="4">The sequence shown here is derived from an EMBL/GenBank/DDBJ whole genome shotgun (WGS) entry which is preliminary data.</text>
</comment>
<keyword evidence="5" id="KW-1185">Reference proteome</keyword>
<dbReference type="FunFam" id="1.10.12.10:FF:000001">
    <property type="entry name" value="Probable enoyl-CoA hydratase, mitochondrial"/>
    <property type="match status" value="1"/>
</dbReference>
<dbReference type="InterPro" id="IPR029045">
    <property type="entry name" value="ClpP/crotonase-like_dom_sf"/>
</dbReference>
<protein>
    <submittedName>
        <fullName evidence="4">26130_t:CDS:1</fullName>
    </submittedName>
</protein>
<dbReference type="AlphaFoldDB" id="A0A9N8WLA1"/>
<dbReference type="Pfam" id="PF00378">
    <property type="entry name" value="ECH_1"/>
    <property type="match status" value="1"/>
</dbReference>
<accession>A0A9N8WLA1</accession>